<dbReference type="HOGENOM" id="CLU_1844151_0_0_9"/>
<gene>
    <name evidence="1" type="ordered locus">Theco_0787</name>
</gene>
<evidence type="ECO:0000313" key="1">
    <source>
        <dbReference type="EMBL" id="AGA56987.1"/>
    </source>
</evidence>
<accession>L0EB03</accession>
<reference evidence="2" key="1">
    <citation type="submission" date="2012-01" db="EMBL/GenBank/DDBJ databases">
        <title>Complete sequence of chromosome of Thermobacillus composti KWC4.</title>
        <authorList>
            <person name="Lucas S."/>
            <person name="Han J."/>
            <person name="Lapidus A."/>
            <person name="Cheng J.-F."/>
            <person name="Goodwin L."/>
            <person name="Pitluck S."/>
            <person name="Peters L."/>
            <person name="Ovchinnikova G."/>
            <person name="Teshima H."/>
            <person name="Detter J.C."/>
            <person name="Han C."/>
            <person name="Tapia R."/>
            <person name="Land M."/>
            <person name="Hauser L."/>
            <person name="Kyrpides N."/>
            <person name="Ivanova N."/>
            <person name="Pagani I."/>
            <person name="Anderson I."/>
            <person name="Woyke T."/>
        </authorList>
    </citation>
    <scope>NUCLEOTIDE SEQUENCE [LARGE SCALE GENOMIC DNA]</scope>
    <source>
        <strain evidence="2">DSM 18247 / JCM 13945 / KWC4</strain>
    </source>
</reference>
<proteinExistence type="predicted"/>
<protein>
    <submittedName>
        <fullName evidence="1">Uncharacterized protein</fullName>
    </submittedName>
</protein>
<dbReference type="AlphaFoldDB" id="L0EB03"/>
<dbReference type="EMBL" id="CP003255">
    <property type="protein sequence ID" value="AGA56987.1"/>
    <property type="molecule type" value="Genomic_DNA"/>
</dbReference>
<keyword evidence="2" id="KW-1185">Reference proteome</keyword>
<organism evidence="1 2">
    <name type="scientific">Thermobacillus composti (strain DSM 18247 / JCM 13945 / KWC4)</name>
    <dbReference type="NCBI Taxonomy" id="717605"/>
    <lineage>
        <taxon>Bacteria</taxon>
        <taxon>Bacillati</taxon>
        <taxon>Bacillota</taxon>
        <taxon>Bacilli</taxon>
        <taxon>Bacillales</taxon>
        <taxon>Paenibacillaceae</taxon>
        <taxon>Thermobacillus</taxon>
    </lineage>
</organism>
<dbReference type="STRING" id="717605.Theco_0787"/>
<dbReference type="Proteomes" id="UP000010795">
    <property type="component" value="Chromosome"/>
</dbReference>
<sequence length="139" mass="16132">MERLSCRLLFVLHTGHLFLQLIQFHFGAEETGSHIFMFLLVLAQFQHNIVKAAIHARFHSIDPLFKLPESYVDLFESSVDLFESSVDLFESSVDLFKSSVDLLKSIIHLTFQLLEPLLIRLFLIFKLTLQQANRINEIT</sequence>
<evidence type="ECO:0000313" key="2">
    <source>
        <dbReference type="Proteomes" id="UP000010795"/>
    </source>
</evidence>
<dbReference type="KEGG" id="tco:Theco_0787"/>
<name>L0EB03_THECK</name>